<sequence>MSHVMVTQQGSVFGDAAGTRRHGQALNALAVTQSQWRPKGPFLHRSCQDIHFKEGPGSFRRLFPLVTCLPSQGCVAQLAFQAGVRSCPFPVTALPNRGKLFQAWATGLRCGEQGNIPGEQNTTPQTLGNQHGEAAREVSGSSDPDCCPWAVGLGSAGGTCYTPGGLLLDDPVGVCEELMAQAVEASSPHLPLRPQVAQPPSSSCFSRIQEMRHQALRYRSIHTQLMEMVLTLQQTVEDHIVRLTSRPQQQDLALEEQWHSQAIREQEALLGRLLFQIVSFLPAGAPGDQSVQPPCTSTDSRGDVGGGQPVQANRQTGQMFYQESDFENTVISYDLSNRGIDISALYHLSFRDYDTYQGNKYHKDKNTLGYINLGTSENKLCTDLLAERLSQSDMTYVDEDLLQYTDWRGQPFLRKEVARFLTFYCKTPKPLDPENVVILNGCSAVFSALAMVLCDPGEAFLVPTPSYGGFAFSTHLYAKVKLVPVHLESQVTEANGYPFQLTVDKLEHALLRAKIEGKKVRGLVLINPQNPLGDVYSQDSMMEYLEFAKKYNLHVIVDEMYMLSVFDEAITFHSVLSMKSLPDPNKTHVIWGASKDFCISGFRFGALYTHNREVASAMSCFGYLHSISGIAQYKLRQLLQDREWIDNIYLPSYHFRLQEAHRYVTRKLKASKVPFLNRGSGLYVWINLKQYLDPCTFEEELLLHRRFLDHKLILSPGKTFMCKEPGWFRLVFAARPHLLRNAMRRFQQVLVEQAQERTVKQLEDAMKEEVSNPQPEAPASPALRKS</sequence>
<dbReference type="CDD" id="cd00609">
    <property type="entry name" value="AAT_like"/>
    <property type="match status" value="1"/>
</dbReference>
<comment type="caution">
    <text evidence="4">The sequence shown here is derived from an EMBL/GenBank/DDBJ whole genome shotgun (WGS) entry which is preliminary data.</text>
</comment>
<dbReference type="InterPro" id="IPR050478">
    <property type="entry name" value="Ethylene_sulfur-biosynth"/>
</dbReference>
<dbReference type="PANTHER" id="PTHR43795">
    <property type="entry name" value="BIFUNCTIONAL ASPARTATE AMINOTRANSFERASE AND GLUTAMATE/ASPARTATE-PREPHENATE AMINOTRANSFERASE-RELATED"/>
    <property type="match status" value="1"/>
</dbReference>
<dbReference type="SUPFAM" id="SSF53383">
    <property type="entry name" value="PLP-dependent transferases"/>
    <property type="match status" value="1"/>
</dbReference>
<feature type="domain" description="Aminotransferase class I/classII large" evidence="3">
    <location>
        <begin position="371"/>
        <end position="742"/>
    </location>
</feature>
<evidence type="ECO:0000259" key="3">
    <source>
        <dbReference type="Pfam" id="PF00155"/>
    </source>
</evidence>
<feature type="compositionally biased region" description="Polar residues" evidence="2">
    <location>
        <begin position="289"/>
        <end position="299"/>
    </location>
</feature>
<dbReference type="Gene3D" id="3.90.1150.10">
    <property type="entry name" value="Aspartate Aminotransferase, domain 1"/>
    <property type="match status" value="1"/>
</dbReference>
<dbReference type="GO" id="GO:0030170">
    <property type="term" value="F:pyridoxal phosphate binding"/>
    <property type="evidence" value="ECO:0007669"/>
    <property type="project" value="InterPro"/>
</dbReference>
<feature type="region of interest" description="Disordered" evidence="2">
    <location>
        <begin position="114"/>
        <end position="140"/>
    </location>
</feature>
<dbReference type="GO" id="GO:0006520">
    <property type="term" value="P:amino acid metabolic process"/>
    <property type="evidence" value="ECO:0007669"/>
    <property type="project" value="TreeGrafter"/>
</dbReference>
<keyword evidence="5" id="KW-1185">Reference proteome</keyword>
<evidence type="ECO:0000256" key="1">
    <source>
        <dbReference type="ARBA" id="ARBA00022898"/>
    </source>
</evidence>
<dbReference type="Proteomes" id="UP000322234">
    <property type="component" value="Unassembled WGS sequence"/>
</dbReference>
<dbReference type="PANTHER" id="PTHR43795:SF1">
    <property type="entry name" value="INACTIVE 1-AMINOCYCLOPROPANE-1-CARBOXYLATE SYNTHASE-LIKE PROTEIN 2-RELATED"/>
    <property type="match status" value="1"/>
</dbReference>
<protein>
    <recommendedName>
        <fullName evidence="3">Aminotransferase class I/classII large domain-containing protein</fullName>
    </recommendedName>
</protein>
<dbReference type="InterPro" id="IPR015424">
    <property type="entry name" value="PyrdxlP-dep_Trfase"/>
</dbReference>
<dbReference type="PRINTS" id="PR00753">
    <property type="entry name" value="ACCSYNTHASE"/>
</dbReference>
<dbReference type="InterPro" id="IPR015422">
    <property type="entry name" value="PyrdxlP-dep_Trfase_small"/>
</dbReference>
<evidence type="ECO:0000313" key="5">
    <source>
        <dbReference type="Proteomes" id="UP000322234"/>
    </source>
</evidence>
<feature type="compositionally biased region" description="Polar residues" evidence="2">
    <location>
        <begin position="118"/>
        <end position="129"/>
    </location>
</feature>
<gene>
    <name evidence="4" type="ORF">E5288_WYG010026</name>
</gene>
<dbReference type="GO" id="GO:0008483">
    <property type="term" value="F:transaminase activity"/>
    <property type="evidence" value="ECO:0007669"/>
    <property type="project" value="TreeGrafter"/>
</dbReference>
<keyword evidence="1" id="KW-0663">Pyridoxal phosphate</keyword>
<dbReference type="InterPro" id="IPR004839">
    <property type="entry name" value="Aminotransferase_I/II_large"/>
</dbReference>
<reference evidence="4" key="1">
    <citation type="submission" date="2019-10" db="EMBL/GenBank/DDBJ databases">
        <title>The sequence and de novo assembly of the wild yak genome.</title>
        <authorList>
            <person name="Liu Y."/>
        </authorList>
    </citation>
    <scope>NUCLEOTIDE SEQUENCE [LARGE SCALE GENOMIC DNA]</scope>
    <source>
        <strain evidence="4">WY2019</strain>
    </source>
</reference>
<organism evidence="4 5">
    <name type="scientific">Bos mutus</name>
    <name type="common">wild yak</name>
    <dbReference type="NCBI Taxonomy" id="72004"/>
    <lineage>
        <taxon>Eukaryota</taxon>
        <taxon>Metazoa</taxon>
        <taxon>Chordata</taxon>
        <taxon>Craniata</taxon>
        <taxon>Vertebrata</taxon>
        <taxon>Euteleostomi</taxon>
        <taxon>Mammalia</taxon>
        <taxon>Eutheria</taxon>
        <taxon>Laurasiatheria</taxon>
        <taxon>Artiodactyla</taxon>
        <taxon>Ruminantia</taxon>
        <taxon>Pecora</taxon>
        <taxon>Bovidae</taxon>
        <taxon>Bovinae</taxon>
        <taxon>Bos</taxon>
    </lineage>
</organism>
<evidence type="ECO:0000313" key="4">
    <source>
        <dbReference type="EMBL" id="MXQ94903.1"/>
    </source>
</evidence>
<dbReference type="InterPro" id="IPR015421">
    <property type="entry name" value="PyrdxlP-dep_Trfase_major"/>
</dbReference>
<feature type="region of interest" description="Disordered" evidence="2">
    <location>
        <begin position="288"/>
        <end position="307"/>
    </location>
</feature>
<dbReference type="EMBL" id="VBQZ03000122">
    <property type="protein sequence ID" value="MXQ94903.1"/>
    <property type="molecule type" value="Genomic_DNA"/>
</dbReference>
<dbReference type="Gene3D" id="3.40.640.10">
    <property type="entry name" value="Type I PLP-dependent aspartate aminotransferase-like (Major domain)"/>
    <property type="match status" value="1"/>
</dbReference>
<dbReference type="AlphaFoldDB" id="A0A6B0S6L0"/>
<evidence type="ECO:0000256" key="2">
    <source>
        <dbReference type="SAM" id="MobiDB-lite"/>
    </source>
</evidence>
<accession>A0A6B0S6L0</accession>
<proteinExistence type="predicted"/>
<feature type="region of interest" description="Disordered" evidence="2">
    <location>
        <begin position="762"/>
        <end position="786"/>
    </location>
</feature>
<dbReference type="Pfam" id="PF00155">
    <property type="entry name" value="Aminotran_1_2"/>
    <property type="match status" value="1"/>
</dbReference>
<name>A0A6B0S6L0_9CETA</name>